<evidence type="ECO:0000256" key="2">
    <source>
        <dbReference type="ARBA" id="ARBA00022900"/>
    </source>
</evidence>
<proteinExistence type="predicted"/>
<dbReference type="PROSITE" id="PS51465">
    <property type="entry name" value="KAZAL_2"/>
    <property type="match status" value="4"/>
</dbReference>
<dbReference type="InterPro" id="IPR002350">
    <property type="entry name" value="Kazal_dom"/>
</dbReference>
<accession>A0A8T1X7F9</accession>
<name>A0A8T1X7F9_9STRA</name>
<dbReference type="Pfam" id="PF00050">
    <property type="entry name" value="Kazal_1"/>
    <property type="match status" value="3"/>
</dbReference>
<dbReference type="PANTHER" id="PTHR10913">
    <property type="entry name" value="FOLLISTATIN-RELATED"/>
    <property type="match status" value="1"/>
</dbReference>
<organism evidence="7 8">
    <name type="scientific">Phytophthora boehmeriae</name>
    <dbReference type="NCBI Taxonomy" id="109152"/>
    <lineage>
        <taxon>Eukaryota</taxon>
        <taxon>Sar</taxon>
        <taxon>Stramenopiles</taxon>
        <taxon>Oomycota</taxon>
        <taxon>Peronosporomycetes</taxon>
        <taxon>Peronosporales</taxon>
        <taxon>Peronosporaceae</taxon>
        <taxon>Phytophthora</taxon>
    </lineage>
</organism>
<dbReference type="SMART" id="SM00280">
    <property type="entry name" value="KAZAL"/>
    <property type="match status" value="5"/>
</dbReference>
<feature type="region of interest" description="Disordered" evidence="4">
    <location>
        <begin position="202"/>
        <end position="224"/>
    </location>
</feature>
<keyword evidence="8" id="KW-1185">Reference proteome</keyword>
<keyword evidence="2" id="KW-0722">Serine protease inhibitor</keyword>
<evidence type="ECO:0000313" key="8">
    <source>
        <dbReference type="Proteomes" id="UP000693981"/>
    </source>
</evidence>
<dbReference type="OrthoDB" id="343609at2759"/>
<dbReference type="CDD" id="cd00104">
    <property type="entry name" value="KAZAL_FS"/>
    <property type="match status" value="4"/>
</dbReference>
<reference evidence="7" key="1">
    <citation type="submission" date="2021-02" db="EMBL/GenBank/DDBJ databases">
        <authorList>
            <person name="Palmer J.M."/>
        </authorList>
    </citation>
    <scope>NUCLEOTIDE SEQUENCE</scope>
    <source>
        <strain evidence="7">SCRP23</strain>
    </source>
</reference>
<feature type="domain" description="Kazal-like" evidence="6">
    <location>
        <begin position="220"/>
        <end position="272"/>
    </location>
</feature>
<dbReference type="AlphaFoldDB" id="A0A8T1X7F9"/>
<gene>
    <name evidence="7" type="ORF">PHYBOEH_008822</name>
</gene>
<feature type="region of interest" description="Disordered" evidence="4">
    <location>
        <begin position="144"/>
        <end position="163"/>
    </location>
</feature>
<protein>
    <recommendedName>
        <fullName evidence="6">Kazal-like domain-containing protein</fullName>
    </recommendedName>
</protein>
<evidence type="ECO:0000256" key="4">
    <source>
        <dbReference type="SAM" id="MobiDB-lite"/>
    </source>
</evidence>
<keyword evidence="5" id="KW-0732">Signal</keyword>
<evidence type="ECO:0000256" key="1">
    <source>
        <dbReference type="ARBA" id="ARBA00022690"/>
    </source>
</evidence>
<keyword evidence="3" id="KW-1015">Disulfide bond</keyword>
<keyword evidence="1" id="KW-0646">Protease inhibitor</keyword>
<dbReference type="EMBL" id="JAGDFL010000053">
    <property type="protein sequence ID" value="KAG7399450.1"/>
    <property type="molecule type" value="Genomic_DNA"/>
</dbReference>
<feature type="domain" description="Kazal-like" evidence="6">
    <location>
        <begin position="281"/>
        <end position="334"/>
    </location>
</feature>
<dbReference type="GO" id="GO:0005576">
    <property type="term" value="C:extracellular region"/>
    <property type="evidence" value="ECO:0007669"/>
    <property type="project" value="TreeGrafter"/>
</dbReference>
<feature type="domain" description="Kazal-like" evidence="6">
    <location>
        <begin position="98"/>
        <end position="150"/>
    </location>
</feature>
<dbReference type="Proteomes" id="UP000693981">
    <property type="component" value="Unassembled WGS sequence"/>
</dbReference>
<dbReference type="InterPro" id="IPR050653">
    <property type="entry name" value="Prot_Inhib_GrowthFact_Antg"/>
</dbReference>
<dbReference type="PANTHER" id="PTHR10913:SF45">
    <property type="entry name" value="FOLLISTATIN, ISOFORM A-RELATED"/>
    <property type="match status" value="1"/>
</dbReference>
<dbReference type="Pfam" id="PF07648">
    <property type="entry name" value="Kazal_2"/>
    <property type="match status" value="2"/>
</dbReference>
<comment type="caution">
    <text evidence="7">The sequence shown here is derived from an EMBL/GenBank/DDBJ whole genome shotgun (WGS) entry which is preliminary data.</text>
</comment>
<evidence type="ECO:0000259" key="6">
    <source>
        <dbReference type="PROSITE" id="PS51465"/>
    </source>
</evidence>
<evidence type="ECO:0000313" key="7">
    <source>
        <dbReference type="EMBL" id="KAG7399450.1"/>
    </source>
</evidence>
<feature type="chain" id="PRO_5035910833" description="Kazal-like domain-containing protein" evidence="5">
    <location>
        <begin position="20"/>
        <end position="344"/>
    </location>
</feature>
<feature type="signal peptide" evidence="5">
    <location>
        <begin position="1"/>
        <end position="19"/>
    </location>
</feature>
<evidence type="ECO:0000256" key="5">
    <source>
        <dbReference type="SAM" id="SignalP"/>
    </source>
</evidence>
<feature type="domain" description="Kazal-like" evidence="6">
    <location>
        <begin position="31"/>
        <end position="83"/>
    </location>
</feature>
<evidence type="ECO:0000256" key="3">
    <source>
        <dbReference type="ARBA" id="ARBA00023157"/>
    </source>
</evidence>
<sequence>MKTISTIVIAAVAIASVRAGNGGGILTPAASSSTDKCASACPAVFSPVCGSDGVTYSNSCVLSIASCKSNNSITQVPEGECATTLSASSSTTETSVGNSGSAACADMCPMIYKPVCGSDGVTYSNDCVLGVAKCKGDGTLTQVSEGECPVTSSPSKSSSLGGTGSGECPGGCTDVFEPVTDENGIVYSSKCYMQLAKCKKEDESSSSPTLGGEEPASGEKDDDSRCENRVCTMEYAPVCGSDGVTYSNACMLGIANCKDASITQASEGECEGNYSPNNSASASSSSCPEACNKIYSPVCGSDGVTYGNECEFGVASCKHPDFNITKVADTACTSSSNGAQQQSV</sequence>